<dbReference type="NCBIfam" id="TIGR03919">
    <property type="entry name" value="T7SS_EccB"/>
    <property type="match status" value="1"/>
</dbReference>
<dbReference type="OrthoDB" id="3847604at2"/>
<dbReference type="Proteomes" id="UP000295075">
    <property type="component" value="Unassembled WGS sequence"/>
</dbReference>
<reference evidence="2 3" key="1">
    <citation type="submission" date="2019-03" db="EMBL/GenBank/DDBJ databases">
        <title>Draft genome sequences of novel Actinobacteria.</title>
        <authorList>
            <person name="Sahin N."/>
            <person name="Ay H."/>
            <person name="Saygin H."/>
        </authorList>
    </citation>
    <scope>NUCLEOTIDE SEQUENCE [LARGE SCALE GENOMIC DNA]</scope>
    <source>
        <strain evidence="2 3">JCM 30547</strain>
    </source>
</reference>
<keyword evidence="3" id="KW-1185">Reference proteome</keyword>
<dbReference type="Pfam" id="PF05108">
    <property type="entry name" value="T7SS_ESX1_EccB"/>
    <property type="match status" value="1"/>
</dbReference>
<sequence>MATKREQLQSHQFLVQRVVSALILRESDPEQPPFRRPLVAAFGSIAVALLVLAGFAVYGLIVPGGKNAWRSGESVIVEKETGTRFVYVDGRLHPVTNYTSALLAAGKFAPLMSVSAASLGAVPRGPRVGIPDTPDSLPKAKALLTGAWSLCSEPSQDVTGTAVDESVLLIDRAPEAGRPLADQAVLVAVADTGDQYLLWNGYRHQIRKADAATVSVALQLRSAPWATVGAELVDGLPVGAPVLPIQVAGLGQTSKAVPGNRTLRNGQLVVATTSDGGRQYYLVEANQLRPITPLQFDIQSAYGPTAKAYNGRQPSARALGLVDSGRAVQGPAPSTAPDQLPAERPEFVGPRLNGSTLCATFEPGSSVPRLAVDVTMPPRDELMTTVARTGRGTPLADRVVVPPGHAALVEAMPSKAAPVGTLLLVSDQGIAYPLAGQEVQKILGYDGVRPVRMPAGLVARIPLGSGLDPKAAAVQPAGPALR</sequence>
<name>A0A4R4Q5M8_9ACTN</name>
<dbReference type="InterPro" id="IPR007795">
    <property type="entry name" value="T7SS_EccB"/>
</dbReference>
<dbReference type="InterPro" id="IPR044857">
    <property type="entry name" value="T7SS_EccB_R1"/>
</dbReference>
<evidence type="ECO:0000313" key="3">
    <source>
        <dbReference type="Proteomes" id="UP000295075"/>
    </source>
</evidence>
<gene>
    <name evidence="2" type="primary">eccB</name>
    <name evidence="2" type="ORF">E1261_13300</name>
</gene>
<dbReference type="AlphaFoldDB" id="A0A4R4Q5M8"/>
<evidence type="ECO:0000256" key="1">
    <source>
        <dbReference type="SAM" id="Phobius"/>
    </source>
</evidence>
<dbReference type="Gene3D" id="3.30.2390.20">
    <property type="entry name" value="Type VII secretion system EccB, repeat 1 domain"/>
    <property type="match status" value="1"/>
</dbReference>
<dbReference type="RefSeq" id="WP_132406354.1">
    <property type="nucleotide sequence ID" value="NZ_SMKA01000045.1"/>
</dbReference>
<organism evidence="2 3">
    <name type="scientific">Kribbella albertanoniae</name>
    <dbReference type="NCBI Taxonomy" id="1266829"/>
    <lineage>
        <taxon>Bacteria</taxon>
        <taxon>Bacillati</taxon>
        <taxon>Actinomycetota</taxon>
        <taxon>Actinomycetes</taxon>
        <taxon>Propionibacteriales</taxon>
        <taxon>Kribbellaceae</taxon>
        <taxon>Kribbella</taxon>
    </lineage>
</organism>
<feature type="transmembrane region" description="Helical" evidence="1">
    <location>
        <begin position="38"/>
        <end position="61"/>
    </location>
</feature>
<evidence type="ECO:0000313" key="2">
    <source>
        <dbReference type="EMBL" id="TDC30456.1"/>
    </source>
</evidence>
<keyword evidence="1" id="KW-0812">Transmembrane</keyword>
<keyword evidence="1" id="KW-0472">Membrane</keyword>
<protein>
    <submittedName>
        <fullName evidence="2">Type VII secretion protein EccB</fullName>
    </submittedName>
</protein>
<dbReference type="GO" id="GO:0005576">
    <property type="term" value="C:extracellular region"/>
    <property type="evidence" value="ECO:0007669"/>
    <property type="project" value="TreeGrafter"/>
</dbReference>
<dbReference type="EMBL" id="SMKA01000045">
    <property type="protein sequence ID" value="TDC30456.1"/>
    <property type="molecule type" value="Genomic_DNA"/>
</dbReference>
<proteinExistence type="predicted"/>
<keyword evidence="1" id="KW-1133">Transmembrane helix</keyword>
<comment type="caution">
    <text evidence="2">The sequence shown here is derived from an EMBL/GenBank/DDBJ whole genome shotgun (WGS) entry which is preliminary data.</text>
</comment>
<dbReference type="PANTHER" id="PTHR40765:SF2">
    <property type="entry name" value="ESX-2 SECRETION SYSTEM ATPASE ECCB2"/>
    <property type="match status" value="1"/>
</dbReference>
<dbReference type="PANTHER" id="PTHR40765">
    <property type="entry name" value="ESX-2 SECRETION SYSTEM ATPASE ECCB2"/>
    <property type="match status" value="1"/>
</dbReference>
<accession>A0A4R4Q5M8</accession>